<dbReference type="EMBL" id="VOIH02000001">
    <property type="protein sequence ID" value="KAF3457797.1"/>
    <property type="molecule type" value="Genomic_DNA"/>
</dbReference>
<name>A0A8K0HRN2_9ROSA</name>
<dbReference type="Pfam" id="PF23247">
    <property type="entry name" value="LRR_RPS2"/>
    <property type="match status" value="2"/>
</dbReference>
<evidence type="ECO:0000256" key="1">
    <source>
        <dbReference type="ARBA" id="ARBA00022821"/>
    </source>
</evidence>
<reference evidence="3" key="1">
    <citation type="submission" date="2020-03" db="EMBL/GenBank/DDBJ databases">
        <title>A high-quality chromosome-level genome assembly of a woody plant with both climbing and erect habits, Rhamnella rubrinervis.</title>
        <authorList>
            <person name="Lu Z."/>
            <person name="Yang Y."/>
            <person name="Zhu X."/>
            <person name="Sun Y."/>
        </authorList>
    </citation>
    <scope>NUCLEOTIDE SEQUENCE</scope>
    <source>
        <strain evidence="3">BYM</strain>
        <tissue evidence="3">Leaf</tissue>
    </source>
</reference>
<dbReference type="SUPFAM" id="SSF52047">
    <property type="entry name" value="RNI-like"/>
    <property type="match status" value="1"/>
</dbReference>
<feature type="domain" description="Disease resistance protein At4g27190-like leucine-rich repeats" evidence="2">
    <location>
        <begin position="13"/>
        <end position="55"/>
    </location>
</feature>
<proteinExistence type="predicted"/>
<dbReference type="InterPro" id="IPR032675">
    <property type="entry name" value="LRR_dom_sf"/>
</dbReference>
<dbReference type="Proteomes" id="UP000796880">
    <property type="component" value="Unassembled WGS sequence"/>
</dbReference>
<dbReference type="AlphaFoldDB" id="A0A8K0HRN2"/>
<dbReference type="PANTHER" id="PTHR33463:SF218">
    <property type="entry name" value="DISEASE RESISTANCE PROTEIN RPS2-LIKE"/>
    <property type="match status" value="1"/>
</dbReference>
<feature type="domain" description="Disease resistance protein At4g27190-like leucine-rich repeats" evidence="2">
    <location>
        <begin position="64"/>
        <end position="183"/>
    </location>
</feature>
<evidence type="ECO:0000313" key="4">
    <source>
        <dbReference type="Proteomes" id="UP000796880"/>
    </source>
</evidence>
<comment type="caution">
    <text evidence="3">The sequence shown here is derived from an EMBL/GenBank/DDBJ whole genome shotgun (WGS) entry which is preliminary data.</text>
</comment>
<dbReference type="InterPro" id="IPR050905">
    <property type="entry name" value="Plant_NBS-LRR"/>
</dbReference>
<dbReference type="OrthoDB" id="971758at2759"/>
<dbReference type="Gene3D" id="3.80.10.10">
    <property type="entry name" value="Ribonuclease Inhibitor"/>
    <property type="match status" value="1"/>
</dbReference>
<keyword evidence="4" id="KW-1185">Reference proteome</keyword>
<gene>
    <name evidence="3" type="ORF">FNV43_RR02456</name>
</gene>
<keyword evidence="1" id="KW-0611">Plant defense</keyword>
<dbReference type="InterPro" id="IPR057135">
    <property type="entry name" value="At4g27190-like_LRR"/>
</dbReference>
<sequence>MERLWMLDHQLAAETFYNSYLQNLRKLVVGRCHRLKYLFPLEIAQCLVQLQELQVGFPDDEFEMCRLNHQFPTACANITILDVACLSNSEYLISAFVATSLVHLKKLSISKCRWMKEVLVMTKEFRQGRLGKIGLFPSLKYISLKSLPELEGFCRGYKNDMEYLLNLKDMVIRGCGKLTTFISNCTDEEPQENLVLTSLTCFHSGNCALDFPKLSHLAVGKCPEMRNFCAHVIVTVPKLLAFIGTNYTRWSLWTELDSNDHVQVDYRLFDGDNDMNIEQHKENGGDDKYININVPIQHLWETGFALKLHQPASCSKLSAQLHDHPHRQIASSHYSLSLPWQWNPHPIRLCLHNRSDRMSSYRSDFCDWVCVAAFGDGFGVGFHVVKVVFNLSELGHSILWLSASRS</sequence>
<evidence type="ECO:0000313" key="3">
    <source>
        <dbReference type="EMBL" id="KAF3457797.1"/>
    </source>
</evidence>
<evidence type="ECO:0000259" key="2">
    <source>
        <dbReference type="Pfam" id="PF23247"/>
    </source>
</evidence>
<dbReference type="PANTHER" id="PTHR33463">
    <property type="entry name" value="NB-ARC DOMAIN-CONTAINING PROTEIN-RELATED"/>
    <property type="match status" value="1"/>
</dbReference>
<protein>
    <recommendedName>
        <fullName evidence="2">Disease resistance protein At4g27190-like leucine-rich repeats domain-containing protein</fullName>
    </recommendedName>
</protein>
<organism evidence="3 4">
    <name type="scientific">Rhamnella rubrinervis</name>
    <dbReference type="NCBI Taxonomy" id="2594499"/>
    <lineage>
        <taxon>Eukaryota</taxon>
        <taxon>Viridiplantae</taxon>
        <taxon>Streptophyta</taxon>
        <taxon>Embryophyta</taxon>
        <taxon>Tracheophyta</taxon>
        <taxon>Spermatophyta</taxon>
        <taxon>Magnoliopsida</taxon>
        <taxon>eudicotyledons</taxon>
        <taxon>Gunneridae</taxon>
        <taxon>Pentapetalae</taxon>
        <taxon>rosids</taxon>
        <taxon>fabids</taxon>
        <taxon>Rosales</taxon>
        <taxon>Rhamnaceae</taxon>
        <taxon>rhamnoid group</taxon>
        <taxon>Rhamneae</taxon>
        <taxon>Rhamnella</taxon>
    </lineage>
</organism>
<accession>A0A8K0HRN2</accession>